<organism evidence="2 3">
    <name type="scientific">Armillaria gallica</name>
    <name type="common">Bulbous honey fungus</name>
    <name type="synonym">Armillaria bulbosa</name>
    <dbReference type="NCBI Taxonomy" id="47427"/>
    <lineage>
        <taxon>Eukaryota</taxon>
        <taxon>Fungi</taxon>
        <taxon>Dikarya</taxon>
        <taxon>Basidiomycota</taxon>
        <taxon>Agaricomycotina</taxon>
        <taxon>Agaricomycetes</taxon>
        <taxon>Agaricomycetidae</taxon>
        <taxon>Agaricales</taxon>
        <taxon>Marasmiineae</taxon>
        <taxon>Physalacriaceae</taxon>
        <taxon>Armillaria</taxon>
    </lineage>
</organism>
<evidence type="ECO:0000259" key="1">
    <source>
        <dbReference type="PROSITE" id="PS50011"/>
    </source>
</evidence>
<dbReference type="GO" id="GO:0005524">
    <property type="term" value="F:ATP binding"/>
    <property type="evidence" value="ECO:0007669"/>
    <property type="project" value="InterPro"/>
</dbReference>
<dbReference type="GO" id="GO:0004672">
    <property type="term" value="F:protein kinase activity"/>
    <property type="evidence" value="ECO:0007669"/>
    <property type="project" value="InterPro"/>
</dbReference>
<feature type="domain" description="Protein kinase" evidence="1">
    <location>
        <begin position="1"/>
        <end position="53"/>
    </location>
</feature>
<dbReference type="AlphaFoldDB" id="A0A2H3CE25"/>
<dbReference type="OrthoDB" id="5966500at2759"/>
<dbReference type="Proteomes" id="UP000217790">
    <property type="component" value="Unassembled WGS sequence"/>
</dbReference>
<accession>A0A2H3CE25</accession>
<reference evidence="3" key="1">
    <citation type="journal article" date="2017" name="Nat. Ecol. Evol.">
        <title>Genome expansion and lineage-specific genetic innovations in the forest pathogenic fungi Armillaria.</title>
        <authorList>
            <person name="Sipos G."/>
            <person name="Prasanna A.N."/>
            <person name="Walter M.C."/>
            <person name="O'Connor E."/>
            <person name="Balint B."/>
            <person name="Krizsan K."/>
            <person name="Kiss B."/>
            <person name="Hess J."/>
            <person name="Varga T."/>
            <person name="Slot J."/>
            <person name="Riley R."/>
            <person name="Boka B."/>
            <person name="Rigling D."/>
            <person name="Barry K."/>
            <person name="Lee J."/>
            <person name="Mihaltcheva S."/>
            <person name="LaButti K."/>
            <person name="Lipzen A."/>
            <person name="Waldron R."/>
            <person name="Moloney N.M."/>
            <person name="Sperisen C."/>
            <person name="Kredics L."/>
            <person name="Vagvoelgyi C."/>
            <person name="Patrignani A."/>
            <person name="Fitzpatrick D."/>
            <person name="Nagy I."/>
            <person name="Doyle S."/>
            <person name="Anderson J.B."/>
            <person name="Grigoriev I.V."/>
            <person name="Gueldener U."/>
            <person name="Muensterkoetter M."/>
            <person name="Nagy L.G."/>
        </authorList>
    </citation>
    <scope>NUCLEOTIDE SEQUENCE [LARGE SCALE GENOMIC DNA]</scope>
    <source>
        <strain evidence="3">Ar21-2</strain>
    </source>
</reference>
<evidence type="ECO:0000313" key="2">
    <source>
        <dbReference type="EMBL" id="PBK81315.1"/>
    </source>
</evidence>
<proteinExistence type="predicted"/>
<gene>
    <name evidence="2" type="ORF">ARMGADRAFT_877842</name>
</gene>
<dbReference type="EMBL" id="KZ293732">
    <property type="protein sequence ID" value="PBK81315.1"/>
    <property type="molecule type" value="Genomic_DNA"/>
</dbReference>
<dbReference type="SUPFAM" id="SSF56112">
    <property type="entry name" value="Protein kinase-like (PK-like)"/>
    <property type="match status" value="1"/>
</dbReference>
<name>A0A2H3CE25_ARMGA</name>
<dbReference type="InterPro" id="IPR000719">
    <property type="entry name" value="Prot_kinase_dom"/>
</dbReference>
<dbReference type="Gene3D" id="1.10.510.10">
    <property type="entry name" value="Transferase(Phosphotransferase) domain 1"/>
    <property type="match status" value="1"/>
</dbReference>
<evidence type="ECO:0000313" key="3">
    <source>
        <dbReference type="Proteomes" id="UP000217790"/>
    </source>
</evidence>
<protein>
    <recommendedName>
        <fullName evidence="1">Protein kinase domain-containing protein</fullName>
    </recommendedName>
</protein>
<dbReference type="InterPro" id="IPR011009">
    <property type="entry name" value="Kinase-like_dom_sf"/>
</dbReference>
<feature type="non-terminal residue" evidence="2">
    <location>
        <position position="1"/>
    </location>
</feature>
<dbReference type="InParanoid" id="A0A2H3CE25"/>
<keyword evidence="3" id="KW-1185">Reference proteome</keyword>
<sequence length="53" mass="5907">QCNVVHGGLKPSNILINDAGDACVSDWSMVDFQPSRNREAHRYYSPEAWKGVS</sequence>
<dbReference type="PROSITE" id="PS50011">
    <property type="entry name" value="PROTEIN_KINASE_DOM"/>
    <property type="match status" value="1"/>
</dbReference>
<dbReference type="OMA" id="ACIADYG"/>
<feature type="non-terminal residue" evidence="2">
    <location>
        <position position="53"/>
    </location>
</feature>
<dbReference type="STRING" id="47427.A0A2H3CE25"/>